<reference evidence="11" key="1">
    <citation type="submission" date="2023-06" db="EMBL/GenBank/DDBJ databases">
        <title>SYSU T00b26.</title>
        <authorList>
            <person name="Gao L."/>
            <person name="Fang B.-Z."/>
            <person name="Li W.-J."/>
        </authorList>
    </citation>
    <scope>NUCLEOTIDE SEQUENCE</scope>
    <source>
        <strain evidence="11">SYSU T00b26</strain>
    </source>
</reference>
<comment type="subcellular location">
    <subcellularLocation>
        <location evidence="1">Cell inner membrane</location>
        <topology evidence="1">Multi-pass membrane protein</topology>
    </subcellularLocation>
    <subcellularLocation>
        <location evidence="9">Cell membrane</location>
        <topology evidence="9">Multi-pass membrane protein</topology>
    </subcellularLocation>
</comment>
<keyword evidence="8 9" id="KW-0472">Membrane</keyword>
<keyword evidence="5" id="KW-0997">Cell inner membrane</keyword>
<dbReference type="RefSeq" id="WP_301129666.1">
    <property type="nucleotide sequence ID" value="NZ_JAUHPV010000008.1"/>
</dbReference>
<evidence type="ECO:0000256" key="4">
    <source>
        <dbReference type="ARBA" id="ARBA00022475"/>
    </source>
</evidence>
<evidence type="ECO:0000313" key="12">
    <source>
        <dbReference type="Proteomes" id="UP001172738"/>
    </source>
</evidence>
<name>A0ABT8G505_9MICO</name>
<evidence type="ECO:0000256" key="5">
    <source>
        <dbReference type="ARBA" id="ARBA00022519"/>
    </source>
</evidence>
<evidence type="ECO:0000256" key="2">
    <source>
        <dbReference type="ARBA" id="ARBA00007783"/>
    </source>
</evidence>
<evidence type="ECO:0000256" key="9">
    <source>
        <dbReference type="RuleBase" id="RU361157"/>
    </source>
</evidence>
<protein>
    <recommendedName>
        <fullName evidence="9">Transport permease protein</fullName>
    </recommendedName>
</protein>
<dbReference type="InterPro" id="IPR013525">
    <property type="entry name" value="ABC2_TM"/>
</dbReference>
<evidence type="ECO:0000256" key="3">
    <source>
        <dbReference type="ARBA" id="ARBA00022448"/>
    </source>
</evidence>
<comment type="similarity">
    <text evidence="2 9">Belongs to the ABC-2 integral membrane protein family.</text>
</comment>
<organism evidence="11 12">
    <name type="scientific">Demequina zhanjiangensis</name>
    <dbReference type="NCBI Taxonomy" id="3051659"/>
    <lineage>
        <taxon>Bacteria</taxon>
        <taxon>Bacillati</taxon>
        <taxon>Actinomycetota</taxon>
        <taxon>Actinomycetes</taxon>
        <taxon>Micrococcales</taxon>
        <taxon>Demequinaceae</taxon>
        <taxon>Demequina</taxon>
    </lineage>
</organism>
<dbReference type="PANTHER" id="PTHR30413:SF8">
    <property type="entry name" value="TRANSPORT PERMEASE PROTEIN"/>
    <property type="match status" value="1"/>
</dbReference>
<feature type="transmembrane region" description="Helical" evidence="9">
    <location>
        <begin position="135"/>
        <end position="156"/>
    </location>
</feature>
<feature type="transmembrane region" description="Helical" evidence="9">
    <location>
        <begin position="256"/>
        <end position="276"/>
    </location>
</feature>
<evidence type="ECO:0000256" key="8">
    <source>
        <dbReference type="ARBA" id="ARBA00023136"/>
    </source>
</evidence>
<evidence type="ECO:0000259" key="10">
    <source>
        <dbReference type="PROSITE" id="PS51012"/>
    </source>
</evidence>
<feature type="transmembrane region" description="Helical" evidence="9">
    <location>
        <begin position="198"/>
        <end position="216"/>
    </location>
</feature>
<feature type="domain" description="ABC transmembrane type-2" evidence="10">
    <location>
        <begin position="55"/>
        <end position="278"/>
    </location>
</feature>
<keyword evidence="7 9" id="KW-1133">Transmembrane helix</keyword>
<feature type="transmembrane region" description="Helical" evidence="9">
    <location>
        <begin position="91"/>
        <end position="114"/>
    </location>
</feature>
<keyword evidence="6 9" id="KW-0812">Transmembrane</keyword>
<evidence type="ECO:0000256" key="1">
    <source>
        <dbReference type="ARBA" id="ARBA00004429"/>
    </source>
</evidence>
<keyword evidence="4 9" id="KW-1003">Cell membrane</keyword>
<sequence>MTTEGLSAYAEQAGLERVGARPKLRRYIVEAWRRRELAATLASYRIHAAMGQNRLGLVWIVLRPTLLALMFGTIFFVILPNSSRPDNFLPFLVVGVFVFEFFSASLGQGARSIINNQGLVRSLNFPRILMPMATVLQRVFEIIPVAITMMVIVALSGEPITWNWLLVPVVLAIMAVFNFGIALIFARLTVHLRDLTQVLPLLTRLMFYSTGIFYSIEAVLADRPDLLALARLNPVYDYIALVRAQIVTGNSQTMEMWIVAVAAALLCFIIGVIFFWRAEERYGRD</sequence>
<dbReference type="InterPro" id="IPR047817">
    <property type="entry name" value="ABC2_TM_bact-type"/>
</dbReference>
<evidence type="ECO:0000256" key="6">
    <source>
        <dbReference type="ARBA" id="ARBA00022692"/>
    </source>
</evidence>
<feature type="transmembrane region" description="Helical" evidence="9">
    <location>
        <begin position="55"/>
        <end position="79"/>
    </location>
</feature>
<evidence type="ECO:0000313" key="11">
    <source>
        <dbReference type="EMBL" id="MDN4473794.1"/>
    </source>
</evidence>
<keyword evidence="3 9" id="KW-0813">Transport</keyword>
<dbReference type="EMBL" id="JAUHPV010000008">
    <property type="protein sequence ID" value="MDN4473794.1"/>
    <property type="molecule type" value="Genomic_DNA"/>
</dbReference>
<dbReference type="Proteomes" id="UP001172738">
    <property type="component" value="Unassembled WGS sequence"/>
</dbReference>
<dbReference type="PANTHER" id="PTHR30413">
    <property type="entry name" value="INNER MEMBRANE TRANSPORT PERMEASE"/>
    <property type="match status" value="1"/>
</dbReference>
<comment type="caution">
    <text evidence="11">The sequence shown here is derived from an EMBL/GenBank/DDBJ whole genome shotgun (WGS) entry which is preliminary data.</text>
</comment>
<dbReference type="PROSITE" id="PS51012">
    <property type="entry name" value="ABC_TM2"/>
    <property type="match status" value="1"/>
</dbReference>
<dbReference type="Pfam" id="PF01061">
    <property type="entry name" value="ABC2_membrane"/>
    <property type="match status" value="1"/>
</dbReference>
<gene>
    <name evidence="11" type="ORF">QQX04_12385</name>
</gene>
<keyword evidence="12" id="KW-1185">Reference proteome</keyword>
<proteinExistence type="inferred from homology"/>
<accession>A0ABT8G505</accession>
<feature type="transmembrane region" description="Helical" evidence="9">
    <location>
        <begin position="162"/>
        <end position="186"/>
    </location>
</feature>
<evidence type="ECO:0000256" key="7">
    <source>
        <dbReference type="ARBA" id="ARBA00022989"/>
    </source>
</evidence>